<feature type="region of interest" description="Disordered" evidence="1">
    <location>
        <begin position="1"/>
        <end position="35"/>
    </location>
</feature>
<gene>
    <name evidence="2" type="primary">57</name>
    <name evidence="2" type="ORF">SEA_SECRETARIAT_57</name>
</gene>
<organism evidence="2 3">
    <name type="scientific">Gordonia phage Secretariat</name>
    <dbReference type="NCBI Taxonomy" id="2725616"/>
    <lineage>
        <taxon>Viruses</taxon>
        <taxon>Duplodnaviria</taxon>
        <taxon>Heunggongvirae</taxon>
        <taxon>Uroviricota</taxon>
        <taxon>Caudoviricetes</taxon>
        <taxon>Deejayvirinae</taxon>
        <taxon>Secretariatvirus</taxon>
        <taxon>Secretariatvirus secretariat</taxon>
    </lineage>
</organism>
<evidence type="ECO:0000256" key="1">
    <source>
        <dbReference type="SAM" id="MobiDB-lite"/>
    </source>
</evidence>
<feature type="compositionally biased region" description="Polar residues" evidence="1">
    <location>
        <begin position="125"/>
        <end position="146"/>
    </location>
</feature>
<evidence type="ECO:0000313" key="3">
    <source>
        <dbReference type="Proteomes" id="UP000501526"/>
    </source>
</evidence>
<dbReference type="KEGG" id="vg:55630566"/>
<dbReference type="RefSeq" id="YP_009859467.1">
    <property type="nucleotide sequence ID" value="NC_048876.1"/>
</dbReference>
<dbReference type="Proteomes" id="UP000501526">
    <property type="component" value="Segment"/>
</dbReference>
<feature type="region of interest" description="Disordered" evidence="1">
    <location>
        <begin position="125"/>
        <end position="149"/>
    </location>
</feature>
<keyword evidence="3" id="KW-1185">Reference proteome</keyword>
<name>A0A6M3SUM5_9CAUD</name>
<dbReference type="EMBL" id="MT310850">
    <property type="protein sequence ID" value="QJD49633.1"/>
    <property type="molecule type" value="Genomic_DNA"/>
</dbReference>
<protein>
    <submittedName>
        <fullName evidence="2">Uncharacterized protein</fullName>
    </submittedName>
</protein>
<feature type="compositionally biased region" description="Polar residues" evidence="1">
    <location>
        <begin position="15"/>
        <end position="24"/>
    </location>
</feature>
<proteinExistence type="predicted"/>
<sequence length="232" mass="25287">MPLSGLGRNTMDEQYPSNSKNKVQPSKVAAEKSQPEKVIKKVEKITVNEVVRRKKPMGKRFTESFMGGDAQSVGAYILADVLLPAAKDMVADAVSQGIEKMLFGEARAPRSRAVGNRGIGGATTHVSYNRYSGNSQTRPASTTAPMSTRAKATHDFDEIVLSTRAEAEEVLDNLYSLVSDYDVASVSDLYQMVGMTASYTDEKWGWADLRGTSVTRVKGGYLLDLPRPSIID</sequence>
<dbReference type="GeneID" id="55630566"/>
<evidence type="ECO:0000313" key="2">
    <source>
        <dbReference type="EMBL" id="QJD49633.1"/>
    </source>
</evidence>
<accession>A0A6M3SUM5</accession>
<reference evidence="2 3" key="1">
    <citation type="submission" date="2020-04" db="EMBL/GenBank/DDBJ databases">
        <authorList>
            <person name="Chase M.A."/>
            <person name="Coleman C.N."/>
            <person name="Cunha M.O."/>
            <person name="Daffner M."/>
            <person name="Deam C.J."/>
            <person name="Deloso L.J."/>
            <person name="Desomma A.M."/>
            <person name="Gallardo J."/>
            <person name="Horne M.E."/>
            <person name="Kanahan O.P."/>
            <person name="Lam V."/>
            <person name="Morgan R.T."/>
            <person name="Mustor E.M."/>
            <person name="Ricardo-Iglesias M."/>
            <person name="Sartorio C.J."/>
            <person name="Sciacchitano A.R."/>
            <person name="Tvenstrup A.W."/>
            <person name="Wood A.R."/>
            <person name="Pollenz R.S."/>
            <person name="Garlena R.A."/>
            <person name="Russell D.A."/>
            <person name="Pope W.H."/>
            <person name="Jacobs-Sera D."/>
            <person name="Hatfull G.F."/>
        </authorList>
    </citation>
    <scope>NUCLEOTIDE SEQUENCE [LARGE SCALE GENOMIC DNA]</scope>
</reference>